<keyword evidence="2" id="KW-1185">Reference proteome</keyword>
<proteinExistence type="predicted"/>
<name>A0ABM6BMV1_YERET</name>
<dbReference type="Proteomes" id="UP000266744">
    <property type="component" value="Chromosome"/>
</dbReference>
<gene>
    <name evidence="1" type="ORF">PL78_12160</name>
</gene>
<dbReference type="RefSeq" id="WP_064515849.1">
    <property type="nucleotide sequence ID" value="NZ_CP010029.1"/>
</dbReference>
<accession>A0ABM6BMV1</accession>
<reference evidence="1 2" key="1">
    <citation type="journal article" date="2016" name="Toxins">
        <title>The Draft Genome Sequence of the Yersinia entomophaga Entomopathogenic Type Strain MH96T.</title>
        <authorList>
            <person name="Hurst M.R."/>
            <person name="Beattie A."/>
            <person name="Altermann E."/>
            <person name="Moraga R.M."/>
            <person name="Harper L.A."/>
            <person name="Calder J."/>
            <person name="Laugraud A."/>
        </authorList>
    </citation>
    <scope>NUCLEOTIDE SEQUENCE [LARGE SCALE GENOMIC DNA]</scope>
    <source>
        <strain evidence="1 2">MH96</strain>
    </source>
</reference>
<organism evidence="1 2">
    <name type="scientific">Yersinia entomophaga</name>
    <dbReference type="NCBI Taxonomy" id="935293"/>
    <lineage>
        <taxon>Bacteria</taxon>
        <taxon>Pseudomonadati</taxon>
        <taxon>Pseudomonadota</taxon>
        <taxon>Gammaproteobacteria</taxon>
        <taxon>Enterobacterales</taxon>
        <taxon>Yersiniaceae</taxon>
        <taxon>Yersinia</taxon>
    </lineage>
</organism>
<dbReference type="EMBL" id="CP010029">
    <property type="protein sequence ID" value="ANI30576.1"/>
    <property type="molecule type" value="Genomic_DNA"/>
</dbReference>
<protein>
    <submittedName>
        <fullName evidence="1">Uncharacterized protein</fullName>
    </submittedName>
</protein>
<sequence length="141" mass="16369">MTNQLKIKDIINKIIAFCMVKGVQPEELVTAIFDNEYESIETIKKNGMVHLIITYQESIEDSHSIVKTRYIYDNERRLQIVDQKINSSPYKTQWDRNSKLNILLDELALLVSSRDSLIEVIKDTIPNELRGVIYPQLKIAC</sequence>
<evidence type="ECO:0000313" key="2">
    <source>
        <dbReference type="Proteomes" id="UP000266744"/>
    </source>
</evidence>
<evidence type="ECO:0000313" key="1">
    <source>
        <dbReference type="EMBL" id="ANI30576.1"/>
    </source>
</evidence>